<dbReference type="InterPro" id="IPR023393">
    <property type="entry name" value="START-like_dom_sf"/>
</dbReference>
<gene>
    <name evidence="3" type="ORF">DSM104329_04550</name>
</gene>
<feature type="compositionally biased region" description="Low complexity" evidence="1">
    <location>
        <begin position="157"/>
        <end position="198"/>
    </location>
</feature>
<sequence length="254" mass="26080">MKFENTFDVKAPIDEVYAAMLDVERVAPCVPGAQVLEQTSDDSYKVSIKVKLGPIQMTYRGDVEIVDRDEAGHRAVMRARAREARGQGTADATVEMTLTQAGDGTHGDITSDVALSGKAASMGRGIIQDVSGKLIDQFSSNLAAMLEGGPPEEDATTAEMPAAAAPSAPQAAGATAAEAAQADAADEAGAGAGAAAGAVPPPPPPPRTPAPEPEPLDAGNIAGAVIASRLRDPKTVAGLAVIVLVILWLLRRRR</sequence>
<dbReference type="PANTHER" id="PTHR38588:SF1">
    <property type="entry name" value="BLL0334 PROTEIN"/>
    <property type="match status" value="1"/>
</dbReference>
<proteinExistence type="predicted"/>
<accession>A0A9E7C2Z8</accession>
<keyword evidence="2" id="KW-0472">Membrane</keyword>
<evidence type="ECO:0000256" key="2">
    <source>
        <dbReference type="SAM" id="Phobius"/>
    </source>
</evidence>
<keyword evidence="2" id="KW-1133">Transmembrane helix</keyword>
<dbReference type="EMBL" id="CP087164">
    <property type="protein sequence ID" value="UGS38127.1"/>
    <property type="molecule type" value="Genomic_DNA"/>
</dbReference>
<dbReference type="Pfam" id="PF06240">
    <property type="entry name" value="COXG"/>
    <property type="match status" value="1"/>
</dbReference>
<dbReference type="Proteomes" id="UP001162834">
    <property type="component" value="Chromosome"/>
</dbReference>
<protein>
    <recommendedName>
        <fullName evidence="5">Carbon monoxide dehydrogenase</fullName>
    </recommendedName>
</protein>
<organism evidence="3 4">
    <name type="scientific">Capillimicrobium parvum</name>
    <dbReference type="NCBI Taxonomy" id="2884022"/>
    <lineage>
        <taxon>Bacteria</taxon>
        <taxon>Bacillati</taxon>
        <taxon>Actinomycetota</taxon>
        <taxon>Thermoleophilia</taxon>
        <taxon>Solirubrobacterales</taxon>
        <taxon>Capillimicrobiaceae</taxon>
        <taxon>Capillimicrobium</taxon>
    </lineage>
</organism>
<evidence type="ECO:0008006" key="5">
    <source>
        <dbReference type="Google" id="ProtNLM"/>
    </source>
</evidence>
<evidence type="ECO:0000256" key="1">
    <source>
        <dbReference type="SAM" id="MobiDB-lite"/>
    </source>
</evidence>
<dbReference type="InterPro" id="IPR010419">
    <property type="entry name" value="CO_DH_gsu"/>
</dbReference>
<dbReference type="KEGG" id="sbae:DSM104329_04550"/>
<feature type="transmembrane region" description="Helical" evidence="2">
    <location>
        <begin position="235"/>
        <end position="251"/>
    </location>
</feature>
<keyword evidence="2" id="KW-0812">Transmembrane</keyword>
<evidence type="ECO:0000313" key="3">
    <source>
        <dbReference type="EMBL" id="UGS38127.1"/>
    </source>
</evidence>
<feature type="region of interest" description="Disordered" evidence="1">
    <location>
        <begin position="145"/>
        <end position="217"/>
    </location>
</feature>
<evidence type="ECO:0000313" key="4">
    <source>
        <dbReference type="Proteomes" id="UP001162834"/>
    </source>
</evidence>
<name>A0A9E7C2Z8_9ACTN</name>
<dbReference type="PANTHER" id="PTHR38588">
    <property type="entry name" value="BLL0334 PROTEIN"/>
    <property type="match status" value="1"/>
</dbReference>
<keyword evidence="4" id="KW-1185">Reference proteome</keyword>
<dbReference type="AlphaFoldDB" id="A0A9E7C2Z8"/>
<dbReference type="RefSeq" id="WP_259312158.1">
    <property type="nucleotide sequence ID" value="NZ_CP087164.1"/>
</dbReference>
<dbReference type="CDD" id="cd07823">
    <property type="entry name" value="SRPBCC_5"/>
    <property type="match status" value="1"/>
</dbReference>
<reference evidence="3" key="1">
    <citation type="journal article" date="2022" name="Int. J. Syst. Evol. Microbiol.">
        <title>Pseudomonas aegrilactucae sp. nov. and Pseudomonas morbosilactucae sp. nov., pathogens causing bacterial rot of lettuce in Japan.</title>
        <authorList>
            <person name="Sawada H."/>
            <person name="Fujikawa T."/>
            <person name="Satou M."/>
        </authorList>
    </citation>
    <scope>NUCLEOTIDE SEQUENCE</scope>
    <source>
        <strain evidence="3">0166_1</strain>
    </source>
</reference>
<feature type="compositionally biased region" description="Pro residues" evidence="1">
    <location>
        <begin position="199"/>
        <end position="213"/>
    </location>
</feature>
<dbReference type="Gene3D" id="3.30.530.20">
    <property type="match status" value="1"/>
</dbReference>
<dbReference type="SUPFAM" id="SSF55961">
    <property type="entry name" value="Bet v1-like"/>
    <property type="match status" value="1"/>
</dbReference>